<feature type="transmembrane region" description="Helical" evidence="5">
    <location>
        <begin position="53"/>
        <end position="74"/>
    </location>
</feature>
<evidence type="ECO:0000256" key="3">
    <source>
        <dbReference type="ARBA" id="ARBA00022989"/>
    </source>
</evidence>
<evidence type="ECO:0000256" key="4">
    <source>
        <dbReference type="ARBA" id="ARBA00023136"/>
    </source>
</evidence>
<feature type="transmembrane region" description="Helical" evidence="5">
    <location>
        <begin position="125"/>
        <end position="146"/>
    </location>
</feature>
<keyword evidence="8" id="KW-1185">Reference proteome</keyword>
<keyword evidence="3 5" id="KW-1133">Transmembrane helix</keyword>
<evidence type="ECO:0000256" key="2">
    <source>
        <dbReference type="ARBA" id="ARBA00022692"/>
    </source>
</evidence>
<feature type="domain" description="ABC-2 type transporter transmembrane" evidence="6">
    <location>
        <begin position="48"/>
        <end position="224"/>
    </location>
</feature>
<dbReference type="RefSeq" id="WP_209661980.1">
    <property type="nucleotide sequence ID" value="NZ_JAGGLI010000048.1"/>
</dbReference>
<protein>
    <submittedName>
        <fullName evidence="7">Fluoroquinolone transport system permease protein</fullName>
    </submittedName>
</protein>
<dbReference type="InterPro" id="IPR013525">
    <property type="entry name" value="ABC2_TM"/>
</dbReference>
<evidence type="ECO:0000256" key="5">
    <source>
        <dbReference type="SAM" id="Phobius"/>
    </source>
</evidence>
<dbReference type="Proteomes" id="UP001314903">
    <property type="component" value="Unassembled WGS sequence"/>
</dbReference>
<evidence type="ECO:0000313" key="7">
    <source>
        <dbReference type="EMBL" id="MBP2028926.1"/>
    </source>
</evidence>
<feature type="transmembrane region" description="Helical" evidence="5">
    <location>
        <begin position="95"/>
        <end position="119"/>
    </location>
</feature>
<proteinExistence type="predicted"/>
<sequence length="237" mass="27127">MIVNETKRIGRDNLMLILSVYPIILGLVGKFLVPFLRESLMHRFDILPYYSGIFIFFILANPYIYGALAAFSLLDEREENILNAIRVTPVKLQTYLLSKVFFIILVSIISGMLITSFIGLVEISIWESFIINTLMSFLAPFNMMLINTFAKNRVEGFALVKGTGFMILLPIVAIYIPHPINLIFGVIPGYWPAMAINSLTNLEFSFLPYWIYVLCGFIYIALAIRILYNRFSEKLHS</sequence>
<evidence type="ECO:0000256" key="1">
    <source>
        <dbReference type="ARBA" id="ARBA00004141"/>
    </source>
</evidence>
<evidence type="ECO:0000259" key="6">
    <source>
        <dbReference type="Pfam" id="PF12698"/>
    </source>
</evidence>
<comment type="subcellular location">
    <subcellularLocation>
        <location evidence="1">Membrane</location>
        <topology evidence="1">Multi-pass membrane protein</topology>
    </subcellularLocation>
</comment>
<keyword evidence="4 5" id="KW-0472">Membrane</keyword>
<dbReference type="EMBL" id="JAGGLI010000048">
    <property type="protein sequence ID" value="MBP2028926.1"/>
    <property type="molecule type" value="Genomic_DNA"/>
</dbReference>
<keyword evidence="2 5" id="KW-0812">Transmembrane</keyword>
<evidence type="ECO:0000313" key="8">
    <source>
        <dbReference type="Proteomes" id="UP001314903"/>
    </source>
</evidence>
<feature type="transmembrane region" description="Helical" evidence="5">
    <location>
        <begin position="158"/>
        <end position="176"/>
    </location>
</feature>
<feature type="transmembrane region" description="Helical" evidence="5">
    <location>
        <begin position="209"/>
        <end position="228"/>
    </location>
</feature>
<feature type="transmembrane region" description="Helical" evidence="5">
    <location>
        <begin position="12"/>
        <end position="33"/>
    </location>
</feature>
<organism evidence="7 8">
    <name type="scientific">Acetoanaerobium pronyense</name>
    <dbReference type="NCBI Taxonomy" id="1482736"/>
    <lineage>
        <taxon>Bacteria</taxon>
        <taxon>Bacillati</taxon>
        <taxon>Bacillota</taxon>
        <taxon>Clostridia</taxon>
        <taxon>Peptostreptococcales</taxon>
        <taxon>Filifactoraceae</taxon>
        <taxon>Acetoanaerobium</taxon>
    </lineage>
</organism>
<accession>A0ABS4KNZ5</accession>
<reference evidence="7 8" key="1">
    <citation type="submission" date="2021-03" db="EMBL/GenBank/DDBJ databases">
        <title>Genomic Encyclopedia of Type Strains, Phase IV (KMG-IV): sequencing the most valuable type-strain genomes for metagenomic binning, comparative biology and taxonomic classification.</title>
        <authorList>
            <person name="Goeker M."/>
        </authorList>
    </citation>
    <scope>NUCLEOTIDE SEQUENCE [LARGE SCALE GENOMIC DNA]</scope>
    <source>
        <strain evidence="7 8">DSM 27512</strain>
    </source>
</reference>
<name>A0ABS4KNZ5_9FIRM</name>
<dbReference type="Pfam" id="PF12698">
    <property type="entry name" value="ABC2_membrane_3"/>
    <property type="match status" value="1"/>
</dbReference>
<gene>
    <name evidence="7" type="ORF">J2Z35_002764</name>
</gene>
<comment type="caution">
    <text evidence="7">The sequence shown here is derived from an EMBL/GenBank/DDBJ whole genome shotgun (WGS) entry which is preliminary data.</text>
</comment>